<reference evidence="4 5" key="1">
    <citation type="journal article" date="2016" name="Nat. Commun.">
        <title>Thousands of microbial genomes shed light on interconnected biogeochemical processes in an aquifer system.</title>
        <authorList>
            <person name="Anantharaman K."/>
            <person name="Brown C.T."/>
            <person name="Hug L.A."/>
            <person name="Sharon I."/>
            <person name="Castelle C.J."/>
            <person name="Probst A.J."/>
            <person name="Thomas B.C."/>
            <person name="Singh A."/>
            <person name="Wilkins M.J."/>
            <person name="Karaoz U."/>
            <person name="Brodie E.L."/>
            <person name="Williams K.H."/>
            <person name="Hubbard S.S."/>
            <person name="Banfield J.F."/>
        </authorList>
    </citation>
    <scope>NUCLEOTIDE SEQUENCE [LARGE SCALE GENOMIC DNA]</scope>
</reference>
<dbReference type="InterPro" id="IPR036415">
    <property type="entry name" value="Lamin_tail_dom_sf"/>
</dbReference>
<feature type="domain" description="LTD" evidence="3">
    <location>
        <begin position="745"/>
        <end position="914"/>
    </location>
</feature>
<dbReference type="Pfam" id="PF00932">
    <property type="entry name" value="LTD"/>
    <property type="match status" value="5"/>
</dbReference>
<feature type="domain" description="LTD" evidence="3">
    <location>
        <begin position="347"/>
        <end position="447"/>
    </location>
</feature>
<dbReference type="InterPro" id="IPR001322">
    <property type="entry name" value="Lamin_tail_dom"/>
</dbReference>
<feature type="compositionally biased region" description="Low complexity" evidence="1">
    <location>
        <begin position="328"/>
        <end position="342"/>
    </location>
</feature>
<sequence length="1173" mass="125961">MTIKMSVKLFLTIFLVGFFLFLTPVKADGGIIINEICPTGCASSGYQWVEIYNNSSTTIDLFGWKFWEGETNHGLELSTSSTQQDYLIDAGEYAIITQDDLKFFSERVGVSVAVFDSSWGTLNKGGEIIGLKGADGNLVEEFVYSAVASNSLERKDSAVSASDVDNWCEHESGNTIGAANVCPALISEISFPTSDTGSLTPTTTPQLKINEFIPNPNSGEEWIEIYNSGASTADLIGWKLFDAVGAIAAPTGTIEAGGFFVVELFSSKLNNTGGDSVILKDTTDTTIDSVSYGEAAKGNSIARSVDGAGSFAETTTLTKNAANQITAPVQSADSASSPQASSGQGGGGYSAPASFHVGTIVINEIVSDQADEANEFVELYNHTNAVVDLDGWWLEDGGETRTKIEGVMLPRAFFVVDNPNGNLNNSGDLIALFDPSGKTIDQLTYGNWNDGNLSDNAPAAGDPLSLARKSDGRDTDNDYYDFALTGQITKGSGNKIISINQQGEKISEAIMISSPIILNEVFPNPKGSDTAEEFIELRNLGDSQTDLAGWQLGDAGEKKYKLNQGVIPAGGYIAFKRALTGIALNNSGQEEVKLYNQTGALVDKIKYEGAAVEDQSYARRDDGVWKWTIKTTSGKENIIEGKSAAPVIVLEFNPEASLNEEITFDASDTTDPDGDAIKFEWDFGDGKKGGGDVVKHAYNKVGDYSVKLRAIDSAGNAAEKIVKVAVLAMANTPPAPLREGSLRFPSSEEGEGGVGGWIDLTSQIIISEILPNPAGSDSAEFIELYNPTNETIDLSNYKIDDEDGGSRSYVLSAGTIIEPLGFLLLERDKTGLALNNTSDAVRILDQDNNVIVEIDYDDVVEGASYAYDMLSGDWMWTGEITPGSENIIDVRTYEKNTKLRTTNGAEAANYAVRKEKKIIDVALDKIRDNDVGDRVKFTGIVAVRPGILSSQYFYAISDDGASGAQVYMNKKDFPLLAIGDLIEVIGEISLAYGETRVKTSARDNIKLLKQSDLPAPQEIEIASISEEFEGGLIKIKGEITDLKSSYMYVDDGTEELKVYFKKGAKIDRKVFRVGDTVEAVGLLGSTRNGYQLLPRGQEDIDIVSVLAEDKEEILSAGTGGPENMAETYLTVTAGGLTSILIGLFARARGAMALGLLKRMGKIASIIIRRTPRV</sequence>
<gene>
    <name evidence="4" type="ORF">A3G00_03810</name>
</gene>
<feature type="region of interest" description="Disordered" evidence="1">
    <location>
        <begin position="328"/>
        <end position="348"/>
    </location>
</feature>
<feature type="domain" description="PKD" evidence="2">
    <location>
        <begin position="645"/>
        <end position="731"/>
    </location>
</feature>
<feature type="domain" description="LTD" evidence="3">
    <location>
        <begin position="504"/>
        <end position="611"/>
    </location>
</feature>
<dbReference type="InterPro" id="IPR035986">
    <property type="entry name" value="PKD_dom_sf"/>
</dbReference>
<comment type="caution">
    <text evidence="4">The sequence shown here is derived from an EMBL/GenBank/DDBJ whole genome shotgun (WGS) entry which is preliminary data.</text>
</comment>
<evidence type="ECO:0000313" key="4">
    <source>
        <dbReference type="EMBL" id="OGH75596.1"/>
    </source>
</evidence>
<proteinExistence type="predicted"/>
<dbReference type="SUPFAM" id="SSF49299">
    <property type="entry name" value="PKD domain"/>
    <property type="match status" value="1"/>
</dbReference>
<dbReference type="PROSITE" id="PS50093">
    <property type="entry name" value="PKD"/>
    <property type="match status" value="1"/>
</dbReference>
<dbReference type="InterPro" id="IPR013783">
    <property type="entry name" value="Ig-like_fold"/>
</dbReference>
<dbReference type="STRING" id="1798692.A3G00_03810"/>
<name>A0A1F6MV68_9BACT</name>
<evidence type="ECO:0000256" key="1">
    <source>
        <dbReference type="SAM" id="MobiDB-lite"/>
    </source>
</evidence>
<dbReference type="Pfam" id="PF18911">
    <property type="entry name" value="PKD_4"/>
    <property type="match status" value="1"/>
</dbReference>
<dbReference type="SUPFAM" id="SSF74853">
    <property type="entry name" value="Lamin A/C globular tail domain"/>
    <property type="match status" value="5"/>
</dbReference>
<organism evidence="4 5">
    <name type="scientific">Candidatus Magasanikbacteria bacterium RIFCSPLOWO2_12_FULL_43_12</name>
    <dbReference type="NCBI Taxonomy" id="1798692"/>
    <lineage>
        <taxon>Bacteria</taxon>
        <taxon>Candidatus Magasanikiibacteriota</taxon>
    </lineage>
</organism>
<evidence type="ECO:0008006" key="6">
    <source>
        <dbReference type="Google" id="ProtNLM"/>
    </source>
</evidence>
<feature type="domain" description="LTD" evidence="3">
    <location>
        <begin position="17"/>
        <end position="146"/>
    </location>
</feature>
<dbReference type="AlphaFoldDB" id="A0A1F6MV68"/>
<dbReference type="Proteomes" id="UP000178347">
    <property type="component" value="Unassembled WGS sequence"/>
</dbReference>
<evidence type="ECO:0000259" key="2">
    <source>
        <dbReference type="PROSITE" id="PS50093"/>
    </source>
</evidence>
<dbReference type="PROSITE" id="PS51841">
    <property type="entry name" value="LTD"/>
    <property type="match status" value="5"/>
</dbReference>
<dbReference type="Gene3D" id="2.60.40.10">
    <property type="entry name" value="Immunoglobulins"/>
    <property type="match status" value="1"/>
</dbReference>
<dbReference type="Gene3D" id="2.60.40.1260">
    <property type="entry name" value="Lamin Tail domain"/>
    <property type="match status" value="3"/>
</dbReference>
<evidence type="ECO:0000313" key="5">
    <source>
        <dbReference type="Proteomes" id="UP000178347"/>
    </source>
</evidence>
<accession>A0A1F6MV68</accession>
<protein>
    <recommendedName>
        <fullName evidence="6">PKD domain-containing protein</fullName>
    </recommendedName>
</protein>
<dbReference type="InterPro" id="IPR022409">
    <property type="entry name" value="PKD/Chitinase_dom"/>
</dbReference>
<dbReference type="SMART" id="SM00089">
    <property type="entry name" value="PKD"/>
    <property type="match status" value="1"/>
</dbReference>
<feature type="domain" description="LTD" evidence="3">
    <location>
        <begin position="195"/>
        <end position="294"/>
    </location>
</feature>
<dbReference type="InterPro" id="IPR000601">
    <property type="entry name" value="PKD_dom"/>
</dbReference>
<dbReference type="EMBL" id="MFQN01000004">
    <property type="protein sequence ID" value="OGH75596.1"/>
    <property type="molecule type" value="Genomic_DNA"/>
</dbReference>
<dbReference type="CDD" id="cd00146">
    <property type="entry name" value="PKD"/>
    <property type="match status" value="1"/>
</dbReference>
<evidence type="ECO:0000259" key="3">
    <source>
        <dbReference type="PROSITE" id="PS51841"/>
    </source>
</evidence>